<reference evidence="4" key="1">
    <citation type="submission" date="2016-06" db="UniProtKB">
        <authorList>
            <consortium name="WormBaseParasite"/>
        </authorList>
    </citation>
    <scope>IDENTIFICATION</scope>
</reference>
<evidence type="ECO:0000256" key="1">
    <source>
        <dbReference type="SAM" id="MobiDB-lite"/>
    </source>
</evidence>
<name>A0A183T118_SCHSO</name>
<evidence type="ECO:0000313" key="4">
    <source>
        <dbReference type="WBParaSite" id="SSLN_0001056001-mRNA-1"/>
    </source>
</evidence>
<sequence length="398" mass="43617">MLDELQLRGRVECSEETKGELVRSTDQNVNGSTYPYTQLYRRAEAHFESAVDNLQLSADQLDHQNSVTNVAAIATGAQLDATSNTPLLAMTARGAQVADIRDQATPELGLPLFVSTASERSSSAPVSPAHTQPGKDNGSVNIMKRPFPPLPNHPPPVQIARSTRIYRRYRKHGLRIVCPAFNSPYQSDVSQSAPSSPNTSCYDRLPLVKHAAALGETEDEYEKVISSAEYFHCDSLRKDWASNFVSVDNRPMIGLDSGGGAATTLQLHIDSFQRPVRRDSFSQHMRASQPSMMYEGSLASSQLLTYRVAGDSELMLLLRRLGLEILHPCLLQNGIASIDQLGTLTRQRLIDMGIVDAEARASLLTAAQLLTTTKLSRFSASLQGLKWNQKKAISNPGI</sequence>
<proteinExistence type="predicted"/>
<feature type="region of interest" description="Disordered" evidence="1">
    <location>
        <begin position="119"/>
        <end position="140"/>
    </location>
</feature>
<keyword evidence="3" id="KW-1185">Reference proteome</keyword>
<reference evidence="2 3" key="2">
    <citation type="submission" date="2018-11" db="EMBL/GenBank/DDBJ databases">
        <authorList>
            <consortium name="Pathogen Informatics"/>
        </authorList>
    </citation>
    <scope>NUCLEOTIDE SEQUENCE [LARGE SCALE GENOMIC DNA]</scope>
    <source>
        <strain evidence="2 3">NST_G2</strain>
    </source>
</reference>
<dbReference type="WBParaSite" id="SSLN_0001056001-mRNA-1">
    <property type="protein sequence ID" value="SSLN_0001056001-mRNA-1"/>
    <property type="gene ID" value="SSLN_0001056001"/>
</dbReference>
<dbReference type="InterPro" id="IPR013761">
    <property type="entry name" value="SAM/pointed_sf"/>
</dbReference>
<protein>
    <submittedName>
        <fullName evidence="4">SAM domain-containing protein</fullName>
    </submittedName>
</protein>
<accession>A0A183T118</accession>
<dbReference type="SUPFAM" id="SSF47769">
    <property type="entry name" value="SAM/Pointed domain"/>
    <property type="match status" value="1"/>
</dbReference>
<organism evidence="4">
    <name type="scientific">Schistocephalus solidus</name>
    <name type="common">Tapeworm</name>
    <dbReference type="NCBI Taxonomy" id="70667"/>
    <lineage>
        <taxon>Eukaryota</taxon>
        <taxon>Metazoa</taxon>
        <taxon>Spiralia</taxon>
        <taxon>Lophotrochozoa</taxon>
        <taxon>Platyhelminthes</taxon>
        <taxon>Cestoda</taxon>
        <taxon>Eucestoda</taxon>
        <taxon>Diphyllobothriidea</taxon>
        <taxon>Diphyllobothriidae</taxon>
        <taxon>Schistocephalus</taxon>
    </lineage>
</organism>
<dbReference type="EMBL" id="UYSU01035693">
    <property type="protein sequence ID" value="VDL96551.1"/>
    <property type="molecule type" value="Genomic_DNA"/>
</dbReference>
<dbReference type="Gene3D" id="1.10.150.50">
    <property type="entry name" value="Transcription Factor, Ets-1"/>
    <property type="match status" value="1"/>
</dbReference>
<dbReference type="STRING" id="70667.A0A183T118"/>
<dbReference type="AlphaFoldDB" id="A0A183T118"/>
<evidence type="ECO:0000313" key="3">
    <source>
        <dbReference type="Proteomes" id="UP000275846"/>
    </source>
</evidence>
<dbReference type="OrthoDB" id="10047268at2759"/>
<dbReference type="Proteomes" id="UP000275846">
    <property type="component" value="Unassembled WGS sequence"/>
</dbReference>
<evidence type="ECO:0000313" key="2">
    <source>
        <dbReference type="EMBL" id="VDL96551.1"/>
    </source>
</evidence>
<gene>
    <name evidence="2" type="ORF">SSLN_LOCUS10166</name>
</gene>